<sequence length="146" mass="17104">MLYAYNARTVSTNADLHALLEDAGRMNYRNRPAENKTVPLRNVGTLDLTYTHLLPSYRFTEEAITSFGYPSTPLHRKTIFNRKYSQRKSFHKFVLGDFNATIFVKKERRVDMGVTQRYDLCGDRSCQPKAEKEDLTPCWKKERSRM</sequence>
<dbReference type="AlphaFoldDB" id="A0A3P7IH43"/>
<dbReference type="Proteomes" id="UP000270094">
    <property type="component" value="Unassembled WGS sequence"/>
</dbReference>
<protein>
    <submittedName>
        <fullName evidence="1">Uncharacterized protein</fullName>
    </submittedName>
</protein>
<evidence type="ECO:0000313" key="2">
    <source>
        <dbReference type="Proteomes" id="UP000270094"/>
    </source>
</evidence>
<name>A0A3P7IH43_STRVU</name>
<accession>A0A3P7IH43</accession>
<dbReference type="EMBL" id="UYYB01002014">
    <property type="protein sequence ID" value="VDM66079.1"/>
    <property type="molecule type" value="Genomic_DNA"/>
</dbReference>
<organism evidence="1 2">
    <name type="scientific">Strongylus vulgaris</name>
    <name type="common">Blood worm</name>
    <dbReference type="NCBI Taxonomy" id="40348"/>
    <lineage>
        <taxon>Eukaryota</taxon>
        <taxon>Metazoa</taxon>
        <taxon>Ecdysozoa</taxon>
        <taxon>Nematoda</taxon>
        <taxon>Chromadorea</taxon>
        <taxon>Rhabditida</taxon>
        <taxon>Rhabditina</taxon>
        <taxon>Rhabditomorpha</taxon>
        <taxon>Strongyloidea</taxon>
        <taxon>Strongylidae</taxon>
        <taxon>Strongylus</taxon>
    </lineage>
</organism>
<keyword evidence="2" id="KW-1185">Reference proteome</keyword>
<evidence type="ECO:0000313" key="1">
    <source>
        <dbReference type="EMBL" id="VDM66079.1"/>
    </source>
</evidence>
<gene>
    <name evidence="1" type="ORF">SVUK_LOCUS1077</name>
</gene>
<proteinExistence type="predicted"/>
<reference evidence="1 2" key="1">
    <citation type="submission" date="2018-11" db="EMBL/GenBank/DDBJ databases">
        <authorList>
            <consortium name="Pathogen Informatics"/>
        </authorList>
    </citation>
    <scope>NUCLEOTIDE SEQUENCE [LARGE SCALE GENOMIC DNA]</scope>
</reference>